<dbReference type="Proteomes" id="UP000824334">
    <property type="component" value="Chromosome"/>
</dbReference>
<protein>
    <submittedName>
        <fullName evidence="2">Uroporphyrinogen-III synthase</fullName>
    </submittedName>
</protein>
<name>A0ABX8TGB0_9CAUL</name>
<dbReference type="InterPro" id="IPR003754">
    <property type="entry name" value="4pyrrol_synth_uPrphyn_synth"/>
</dbReference>
<evidence type="ECO:0000259" key="1">
    <source>
        <dbReference type="Pfam" id="PF02602"/>
    </source>
</evidence>
<sequence length="235" mass="23819">MTAACPARVWITRTQPGAGRTAERLRDLGLTPVIAPLLTVEPLSPSLPDLDQFAALVFTSPNGVDAYAALTPRRDHSVLTVGDATADAAKGIGFSNIRSASGDLTALARLIAVEPPAGPILAAVAETPVGDLAEAVRLAGGLAEITTASVYRTTPAPCSPPPAFDAVLVHSPRAGRLLATLGEPALAHAVIACISAAAAAPLTAQGLSPALSNAPNEDALLKTLQEALGNREQPV</sequence>
<dbReference type="Pfam" id="PF02602">
    <property type="entry name" value="HEM4"/>
    <property type="match status" value="1"/>
</dbReference>
<gene>
    <name evidence="2" type="ORF">KWG56_17195</name>
</gene>
<accession>A0ABX8TGB0</accession>
<evidence type="ECO:0000313" key="3">
    <source>
        <dbReference type="Proteomes" id="UP000824334"/>
    </source>
</evidence>
<dbReference type="CDD" id="cd06578">
    <property type="entry name" value="HemD"/>
    <property type="match status" value="1"/>
</dbReference>
<feature type="domain" description="Tetrapyrrole biosynthesis uroporphyrinogen III synthase" evidence="1">
    <location>
        <begin position="20"/>
        <end position="221"/>
    </location>
</feature>
<dbReference type="EMBL" id="CP080034">
    <property type="protein sequence ID" value="QYC10256.1"/>
    <property type="molecule type" value="Genomic_DNA"/>
</dbReference>
<dbReference type="RefSeq" id="WP_219353067.1">
    <property type="nucleotide sequence ID" value="NZ_CP080034.1"/>
</dbReference>
<keyword evidence="3" id="KW-1185">Reference proteome</keyword>
<reference evidence="2 3" key="1">
    <citation type="submission" date="2021-07" db="EMBL/GenBank/DDBJ databases">
        <title>Isolation and characterization of bacteria from a gold mining with a capacity of golden bioaccumulation.</title>
        <authorList>
            <person name="Yang X.J."/>
        </authorList>
    </citation>
    <scope>NUCLEOTIDE SEQUENCE [LARGE SCALE GENOMIC DNA]</scope>
    <source>
        <strain evidence="2 3">Au29</strain>
    </source>
</reference>
<organism evidence="2 3">
    <name type="scientific">Brevundimonas nasdae</name>
    <dbReference type="NCBI Taxonomy" id="172043"/>
    <lineage>
        <taxon>Bacteria</taxon>
        <taxon>Pseudomonadati</taxon>
        <taxon>Pseudomonadota</taxon>
        <taxon>Alphaproteobacteria</taxon>
        <taxon>Caulobacterales</taxon>
        <taxon>Caulobacteraceae</taxon>
        <taxon>Brevundimonas</taxon>
    </lineage>
</organism>
<dbReference type="GeneID" id="94377029"/>
<proteinExistence type="predicted"/>
<evidence type="ECO:0000313" key="2">
    <source>
        <dbReference type="EMBL" id="QYC10256.1"/>
    </source>
</evidence>